<feature type="compositionally biased region" description="Low complexity" evidence="1">
    <location>
        <begin position="212"/>
        <end position="226"/>
    </location>
</feature>
<feature type="region of interest" description="Disordered" evidence="1">
    <location>
        <begin position="238"/>
        <end position="270"/>
    </location>
</feature>
<name>A0A844GN14_9CHRO</name>
<evidence type="ECO:0000256" key="2">
    <source>
        <dbReference type="SAM" id="Phobius"/>
    </source>
</evidence>
<evidence type="ECO:0000256" key="1">
    <source>
        <dbReference type="SAM" id="MobiDB-lite"/>
    </source>
</evidence>
<evidence type="ECO:0000313" key="4">
    <source>
        <dbReference type="Proteomes" id="UP000437131"/>
    </source>
</evidence>
<feature type="compositionally biased region" description="Basic and acidic residues" evidence="1">
    <location>
        <begin position="78"/>
        <end position="89"/>
    </location>
</feature>
<keyword evidence="2" id="KW-1133">Transmembrane helix</keyword>
<accession>A0A844GN14</accession>
<feature type="region of interest" description="Disordered" evidence="1">
    <location>
        <begin position="73"/>
        <end position="95"/>
    </location>
</feature>
<feature type="region of interest" description="Disordered" evidence="1">
    <location>
        <begin position="190"/>
        <end position="226"/>
    </location>
</feature>
<dbReference type="EMBL" id="WMIA01000002">
    <property type="protein sequence ID" value="MTF37984.1"/>
    <property type="molecule type" value="Genomic_DNA"/>
</dbReference>
<sequence>MTDNSEKNIYSVIELKKSLKRTMIQLQKAIDILNQNSPDDLPNLTVVENLVKSSNALVDYLQLKNSSGEANINTVQSQEEKTETSEPKKVRTSNKKQKSFVKINQNFLLVLVLIISISFNIIALTNNSIFPKKNVSVASNVKDEEIISQTDNDENINIGDNIFLEPQIEEKVEQKNDETEEQEAYQIGENIFQEEENNQELDTTVSEKNDNNNEQNNNNPSEPEIISSEDETDLIKENQIDTPKSSNLNSTESQETSEPKQQIEENDQEDEGISLLTLNPEQYIIKNIENQIENITQKYGENLIVRVKANFSNNSLIITVGEKWYELSSNKQNNFAEEVFKQVKSLDFYKFKLENTKGKILARNAVVGEGIILIP</sequence>
<gene>
    <name evidence="3" type="ORF">GGC33_03480</name>
</gene>
<feature type="compositionally biased region" description="Polar residues" evidence="1">
    <location>
        <begin position="240"/>
        <end position="256"/>
    </location>
</feature>
<feature type="transmembrane region" description="Helical" evidence="2">
    <location>
        <begin position="106"/>
        <end position="124"/>
    </location>
</feature>
<dbReference type="RefSeq" id="WP_155082839.1">
    <property type="nucleotide sequence ID" value="NZ_WMIA01000002.1"/>
</dbReference>
<organism evidence="3 4">
    <name type="scientific">Cyanobacterium aponinum 0216</name>
    <dbReference type="NCBI Taxonomy" id="2676140"/>
    <lineage>
        <taxon>Bacteria</taxon>
        <taxon>Bacillati</taxon>
        <taxon>Cyanobacteriota</taxon>
        <taxon>Cyanophyceae</taxon>
        <taxon>Oscillatoriophycideae</taxon>
        <taxon>Chroococcales</taxon>
        <taxon>Geminocystaceae</taxon>
        <taxon>Cyanobacterium</taxon>
    </lineage>
</organism>
<keyword evidence="2" id="KW-0472">Membrane</keyword>
<comment type="caution">
    <text evidence="3">The sequence shown here is derived from an EMBL/GenBank/DDBJ whole genome shotgun (WGS) entry which is preliminary data.</text>
</comment>
<reference evidence="3 4" key="1">
    <citation type="submission" date="2019-11" db="EMBL/GenBank/DDBJ databases">
        <title>Isolation of a new High Light Tolerant Cyanobacteria.</title>
        <authorList>
            <person name="Dobson Z."/>
            <person name="Vaughn N."/>
            <person name="Vaughn M."/>
            <person name="Fromme P."/>
            <person name="Mazor Y."/>
        </authorList>
    </citation>
    <scope>NUCLEOTIDE SEQUENCE [LARGE SCALE GENOMIC DNA]</scope>
    <source>
        <strain evidence="3 4">0216</strain>
    </source>
</reference>
<evidence type="ECO:0000313" key="3">
    <source>
        <dbReference type="EMBL" id="MTF37984.1"/>
    </source>
</evidence>
<protein>
    <submittedName>
        <fullName evidence="3">Uncharacterized protein</fullName>
    </submittedName>
</protein>
<proteinExistence type="predicted"/>
<dbReference type="Proteomes" id="UP000437131">
    <property type="component" value="Unassembled WGS sequence"/>
</dbReference>
<dbReference type="AlphaFoldDB" id="A0A844GN14"/>
<keyword evidence="2" id="KW-0812">Transmembrane</keyword>